<keyword evidence="1" id="KW-0472">Membrane</keyword>
<dbReference type="Proteomes" id="UP000839618">
    <property type="component" value="Unassembled WGS sequence"/>
</dbReference>
<protein>
    <submittedName>
        <fullName evidence="2">Uncharacterized protein</fullName>
    </submittedName>
</protein>
<gene>
    <name evidence="2" type="ORF">GC609_06245</name>
</gene>
<keyword evidence="1" id="KW-0812">Transmembrane</keyword>
<feature type="transmembrane region" description="Helical" evidence="1">
    <location>
        <begin position="182"/>
        <end position="201"/>
    </location>
</feature>
<dbReference type="EMBL" id="AAMGXV010000002">
    <property type="protein sequence ID" value="EDH2514868.1"/>
    <property type="molecule type" value="Genomic_DNA"/>
</dbReference>
<comment type="caution">
    <text evidence="2">The sequence shown here is derived from an EMBL/GenBank/DDBJ whole genome shotgun (WGS) entry which is preliminary data.</text>
</comment>
<reference evidence="2" key="1">
    <citation type="submission" date="2019-10" db="EMBL/GenBank/DDBJ databases">
        <authorList>
            <consortium name="PulseNet: The National Subtyping Network for Foodborne Disease Surveillance"/>
            <person name="Tarr C.L."/>
            <person name="Trees E."/>
            <person name="Katz L.S."/>
            <person name="Carleton-Romer H.A."/>
            <person name="Stroika S."/>
            <person name="Kucerova Z."/>
            <person name="Roache K.F."/>
            <person name="Sabol A.L."/>
            <person name="Besser J."/>
            <person name="Gerner-Smidt P."/>
        </authorList>
    </citation>
    <scope>NUCLEOTIDE SEQUENCE [LARGE SCALE GENOMIC DNA]</scope>
    <source>
        <strain evidence="2">PNUSAS109563</strain>
    </source>
</reference>
<dbReference type="AlphaFoldDB" id="A0A633I6B3"/>
<keyword evidence="1" id="KW-1133">Transmembrane helix</keyword>
<accession>A0A633I6B3</accession>
<evidence type="ECO:0000313" key="2">
    <source>
        <dbReference type="EMBL" id="EDH2514868.1"/>
    </source>
</evidence>
<proteinExistence type="predicted"/>
<organism evidence="2">
    <name type="scientific">Salmonella enterica</name>
    <name type="common">Salmonella choleraesuis</name>
    <dbReference type="NCBI Taxonomy" id="28901"/>
    <lineage>
        <taxon>Bacteria</taxon>
        <taxon>Pseudomonadati</taxon>
        <taxon>Pseudomonadota</taxon>
        <taxon>Gammaproteobacteria</taxon>
        <taxon>Enterobacterales</taxon>
        <taxon>Enterobacteriaceae</taxon>
        <taxon>Salmonella</taxon>
    </lineage>
</organism>
<sequence>MSISTTKRRNEEVNVGLSDRRKAEITASKFDLFGETYTFVKTFSGTVINSNPSNNQIWVKTDAGDEKQISDYGIPFRSSHTIYKYELRQYSEDGSYNVYKDALIVNKNTGEHEVNLNRKKVVIPAFLTMLFHNASTASYYRAMPVSKLFSIVFILLCAAALISFLTLPWGFKDGYVWDEHKYMWLTYFLSRIGSFVCIKWIKRRSARFDHEIRNLIDLVKNKKYKQQRVSP</sequence>
<feature type="transmembrane region" description="Helical" evidence="1">
    <location>
        <begin position="148"/>
        <end position="170"/>
    </location>
</feature>
<evidence type="ECO:0000256" key="1">
    <source>
        <dbReference type="SAM" id="Phobius"/>
    </source>
</evidence>
<name>A0A633I6B3_SALER</name>